<dbReference type="InterPro" id="IPR050363">
    <property type="entry name" value="MIP/Aquaporin"/>
</dbReference>
<evidence type="ECO:0000256" key="5">
    <source>
        <dbReference type="ARBA" id="ARBA00022989"/>
    </source>
</evidence>
<dbReference type="PANTHER" id="PTHR43829">
    <property type="entry name" value="AQUAPORIN OR AQUAGLYCEROPORIN RELATED"/>
    <property type="match status" value="1"/>
</dbReference>
<dbReference type="Proteomes" id="UP000663828">
    <property type="component" value="Unassembled WGS sequence"/>
</dbReference>
<dbReference type="GO" id="GO:0016323">
    <property type="term" value="C:basolateral plasma membrane"/>
    <property type="evidence" value="ECO:0007669"/>
    <property type="project" value="TreeGrafter"/>
</dbReference>
<dbReference type="CDD" id="cd00333">
    <property type="entry name" value="MIP"/>
    <property type="match status" value="1"/>
</dbReference>
<evidence type="ECO:0000256" key="6">
    <source>
        <dbReference type="ARBA" id="ARBA00023136"/>
    </source>
</evidence>
<feature type="transmembrane region" description="Helical" evidence="8">
    <location>
        <begin position="45"/>
        <end position="69"/>
    </location>
</feature>
<protein>
    <submittedName>
        <fullName evidence="9">Uncharacterized protein</fullName>
    </submittedName>
</protein>
<feature type="transmembrane region" description="Helical" evidence="8">
    <location>
        <begin position="90"/>
        <end position="112"/>
    </location>
</feature>
<comment type="subcellular location">
    <subcellularLocation>
        <location evidence="1">Membrane</location>
        <topology evidence="1">Multi-pass membrane protein</topology>
    </subcellularLocation>
</comment>
<dbReference type="PANTHER" id="PTHR43829:SF9">
    <property type="entry name" value="AQUAPORIN-9"/>
    <property type="match status" value="1"/>
</dbReference>
<name>A0A815HKV3_ADIRI</name>
<reference evidence="9" key="1">
    <citation type="submission" date="2021-02" db="EMBL/GenBank/DDBJ databases">
        <authorList>
            <person name="Nowell W R."/>
        </authorList>
    </citation>
    <scope>NUCLEOTIDE SEQUENCE</scope>
</reference>
<evidence type="ECO:0000256" key="8">
    <source>
        <dbReference type="SAM" id="Phobius"/>
    </source>
</evidence>
<evidence type="ECO:0000256" key="1">
    <source>
        <dbReference type="ARBA" id="ARBA00004141"/>
    </source>
</evidence>
<dbReference type="EMBL" id="CAJNOR010002895">
    <property type="protein sequence ID" value="CAF1353945.1"/>
    <property type="molecule type" value="Genomic_DNA"/>
</dbReference>
<evidence type="ECO:0000313" key="10">
    <source>
        <dbReference type="Proteomes" id="UP000663828"/>
    </source>
</evidence>
<dbReference type="InterPro" id="IPR022357">
    <property type="entry name" value="MIP_CS"/>
</dbReference>
<dbReference type="InterPro" id="IPR023271">
    <property type="entry name" value="Aquaporin-like"/>
</dbReference>
<dbReference type="GO" id="GO:0015254">
    <property type="term" value="F:glycerol channel activity"/>
    <property type="evidence" value="ECO:0007669"/>
    <property type="project" value="TreeGrafter"/>
</dbReference>
<keyword evidence="3 7" id="KW-0813">Transport</keyword>
<feature type="transmembrane region" description="Helical" evidence="8">
    <location>
        <begin position="149"/>
        <end position="169"/>
    </location>
</feature>
<accession>A0A815HKV3</accession>
<keyword evidence="5 8" id="KW-1133">Transmembrane helix</keyword>
<dbReference type="Gene3D" id="1.20.1080.10">
    <property type="entry name" value="Glycerol uptake facilitator protein"/>
    <property type="match status" value="1"/>
</dbReference>
<evidence type="ECO:0000256" key="7">
    <source>
        <dbReference type="RuleBase" id="RU000477"/>
    </source>
</evidence>
<evidence type="ECO:0000256" key="3">
    <source>
        <dbReference type="ARBA" id="ARBA00022448"/>
    </source>
</evidence>
<dbReference type="SUPFAM" id="SSF81338">
    <property type="entry name" value="Aquaporin-like"/>
    <property type="match status" value="1"/>
</dbReference>
<comment type="caution">
    <text evidence="9">The sequence shown here is derived from an EMBL/GenBank/DDBJ whole genome shotgun (WGS) entry which is preliminary data.</text>
</comment>
<feature type="transmembrane region" description="Helical" evidence="8">
    <location>
        <begin position="231"/>
        <end position="257"/>
    </location>
</feature>
<keyword evidence="4 7" id="KW-0812">Transmembrane</keyword>
<comment type="similarity">
    <text evidence="2 7">Belongs to the MIP/aquaporin (TC 1.A.8) family.</text>
</comment>
<keyword evidence="6 8" id="KW-0472">Membrane</keyword>
<sequence>MVTKKDLEEYFVDFFVETFGTFILIVFNEGAIANYKFAQLTTHSVITIYIAIGVGIYTALMAGGSITGAHINPAVSISFMTVGKLKPLKCLFYVIGQIFGAFLGATLVYLVYWSQFNRFDGGFRQIIGINGTGDIFFTMPGVDVPHWNALLDQIVGTALLLIFIMAVDQHFNQLVSVGNKAFALIFIVIGINCAFSINAAAALNPARDFGPRLLGAFIYGWINVFTVNNHYFWIPIVGPLIGGILGSWIFKFYAFIVEKYGHVKNMKEKNLNEINVDDTNRRRIDEEICELRQQLTVEAY</sequence>
<dbReference type="GO" id="GO:0015250">
    <property type="term" value="F:water channel activity"/>
    <property type="evidence" value="ECO:0007669"/>
    <property type="project" value="TreeGrafter"/>
</dbReference>
<organism evidence="9 10">
    <name type="scientific">Adineta ricciae</name>
    <name type="common">Rotifer</name>
    <dbReference type="NCBI Taxonomy" id="249248"/>
    <lineage>
        <taxon>Eukaryota</taxon>
        <taxon>Metazoa</taxon>
        <taxon>Spiralia</taxon>
        <taxon>Gnathifera</taxon>
        <taxon>Rotifera</taxon>
        <taxon>Eurotatoria</taxon>
        <taxon>Bdelloidea</taxon>
        <taxon>Adinetida</taxon>
        <taxon>Adinetidae</taxon>
        <taxon>Adineta</taxon>
    </lineage>
</organism>
<dbReference type="InterPro" id="IPR000425">
    <property type="entry name" value="MIP"/>
</dbReference>
<evidence type="ECO:0000256" key="2">
    <source>
        <dbReference type="ARBA" id="ARBA00006175"/>
    </source>
</evidence>
<evidence type="ECO:0000313" key="9">
    <source>
        <dbReference type="EMBL" id="CAF1353945.1"/>
    </source>
</evidence>
<dbReference type="Pfam" id="PF00230">
    <property type="entry name" value="MIP"/>
    <property type="match status" value="1"/>
</dbReference>
<evidence type="ECO:0000256" key="4">
    <source>
        <dbReference type="ARBA" id="ARBA00022692"/>
    </source>
</evidence>
<proteinExistence type="inferred from homology"/>
<feature type="transmembrane region" description="Helical" evidence="8">
    <location>
        <begin position="12"/>
        <end position="33"/>
    </location>
</feature>
<gene>
    <name evidence="9" type="ORF">XAT740_LOCUS31638</name>
</gene>
<dbReference type="PROSITE" id="PS00221">
    <property type="entry name" value="MIP"/>
    <property type="match status" value="1"/>
</dbReference>
<dbReference type="PRINTS" id="PR00783">
    <property type="entry name" value="MINTRINSICP"/>
</dbReference>
<feature type="transmembrane region" description="Helical" evidence="8">
    <location>
        <begin position="181"/>
        <end position="203"/>
    </location>
</feature>
<keyword evidence="10" id="KW-1185">Reference proteome</keyword>
<dbReference type="AlphaFoldDB" id="A0A815HKV3"/>